<organism evidence="1 2">
    <name type="scientific">Fukomys damarensis</name>
    <name type="common">Damaraland mole rat</name>
    <name type="synonym">Cryptomys damarensis</name>
    <dbReference type="NCBI Taxonomy" id="885580"/>
    <lineage>
        <taxon>Eukaryota</taxon>
        <taxon>Metazoa</taxon>
        <taxon>Chordata</taxon>
        <taxon>Craniata</taxon>
        <taxon>Vertebrata</taxon>
        <taxon>Euteleostomi</taxon>
        <taxon>Mammalia</taxon>
        <taxon>Eutheria</taxon>
        <taxon>Euarchontoglires</taxon>
        <taxon>Glires</taxon>
        <taxon>Rodentia</taxon>
        <taxon>Hystricomorpha</taxon>
        <taxon>Bathyergidae</taxon>
        <taxon>Fukomys</taxon>
    </lineage>
</organism>
<dbReference type="Proteomes" id="UP000028990">
    <property type="component" value="Unassembled WGS sequence"/>
</dbReference>
<protein>
    <submittedName>
        <fullName evidence="1">Neurofascin</fullName>
    </submittedName>
</protein>
<keyword evidence="2" id="KW-1185">Reference proteome</keyword>
<reference evidence="1 2" key="1">
    <citation type="submission" date="2013-11" db="EMBL/GenBank/DDBJ databases">
        <title>The Damaraland mole rat (Fukomys damarensis) genome and evolution of African mole rats.</title>
        <authorList>
            <person name="Gladyshev V.N."/>
            <person name="Fang X."/>
        </authorList>
    </citation>
    <scope>NUCLEOTIDE SEQUENCE [LARGE SCALE GENOMIC DNA]</scope>
    <source>
        <tissue evidence="1">Liver</tissue>
    </source>
</reference>
<gene>
    <name evidence="1" type="ORF">H920_13670</name>
</gene>
<dbReference type="AlphaFoldDB" id="A0A091CYH7"/>
<proteinExistence type="predicted"/>
<name>A0A091CYH7_FUKDA</name>
<sequence>MEPITQDKWVPGHTRALYFSSMMLHDLQADYSCDTHTTLQKDPFTCRVLTTRGTAERTASFSCPRDQISGSGLSQHHISKEHGHLLARACGSVLMPRNQLLWAILYNLVRLR</sequence>
<accession>A0A091CYH7</accession>
<dbReference type="EMBL" id="KN123483">
    <property type="protein sequence ID" value="KFO24869.1"/>
    <property type="molecule type" value="Genomic_DNA"/>
</dbReference>
<evidence type="ECO:0000313" key="1">
    <source>
        <dbReference type="EMBL" id="KFO24869.1"/>
    </source>
</evidence>
<evidence type="ECO:0000313" key="2">
    <source>
        <dbReference type="Proteomes" id="UP000028990"/>
    </source>
</evidence>